<reference evidence="2 3" key="1">
    <citation type="submission" date="2015-03" db="EMBL/GenBank/DDBJ databases">
        <title>Genome Sequence of Kiloniella spongiae MEBiC09566, isolated from a marine sponge.</title>
        <authorList>
            <person name="Shao Z."/>
            <person name="Wang L."/>
            <person name="Li X."/>
        </authorList>
    </citation>
    <scope>NUCLEOTIDE SEQUENCE [LARGE SCALE GENOMIC DNA]</scope>
    <source>
        <strain evidence="2 3">MEBiC09566</strain>
    </source>
</reference>
<dbReference type="Pfam" id="PF01878">
    <property type="entry name" value="EVE"/>
    <property type="match status" value="1"/>
</dbReference>
<dbReference type="InterPro" id="IPR052181">
    <property type="entry name" value="5hmC_binding"/>
</dbReference>
<dbReference type="AlphaFoldDB" id="A0A0H2MEF1"/>
<name>A0A0H2MEF1_9PROT</name>
<dbReference type="Gene3D" id="3.10.590.10">
    <property type="entry name" value="ph1033 like domains"/>
    <property type="match status" value="1"/>
</dbReference>
<dbReference type="SUPFAM" id="SSF88697">
    <property type="entry name" value="PUA domain-like"/>
    <property type="match status" value="1"/>
</dbReference>
<dbReference type="PANTHER" id="PTHR14087">
    <property type="entry name" value="THYMOCYTE NUCLEAR PROTEIN 1"/>
    <property type="match status" value="1"/>
</dbReference>
<evidence type="ECO:0000259" key="1">
    <source>
        <dbReference type="Pfam" id="PF01878"/>
    </source>
</evidence>
<feature type="domain" description="EVE" evidence="1">
    <location>
        <begin position="2"/>
        <end position="132"/>
    </location>
</feature>
<evidence type="ECO:0000313" key="3">
    <source>
        <dbReference type="Proteomes" id="UP000035444"/>
    </source>
</evidence>
<dbReference type="STRING" id="1489064.WH96_09690"/>
<dbReference type="EMBL" id="LAQL01000006">
    <property type="protein sequence ID" value="KLN60748.1"/>
    <property type="molecule type" value="Genomic_DNA"/>
</dbReference>
<comment type="caution">
    <text evidence="2">The sequence shown here is derived from an EMBL/GenBank/DDBJ whole genome shotgun (WGS) entry which is preliminary data.</text>
</comment>
<proteinExistence type="predicted"/>
<sequence>MAYWLMKTEPGSWSWEDQVAKDVEHWDGVRNYQASNNMKAMKVGDRVFFYHSVKEKKIVGIVEVCKEYYPDHTDKSGRFGMVDVKTLYPMIKPVSLEEIKAHPELQDMALIKQSRLSVMSVNDGEWEIICAMGDTKPA</sequence>
<dbReference type="RefSeq" id="WP_047763962.1">
    <property type="nucleotide sequence ID" value="NZ_LAQL01000006.1"/>
</dbReference>
<evidence type="ECO:0000313" key="2">
    <source>
        <dbReference type="EMBL" id="KLN60748.1"/>
    </source>
</evidence>
<dbReference type="PANTHER" id="PTHR14087:SF8">
    <property type="entry name" value="OS03G0676100 PROTEIN"/>
    <property type="match status" value="1"/>
</dbReference>
<dbReference type="CDD" id="cd21133">
    <property type="entry name" value="EVE"/>
    <property type="match status" value="1"/>
</dbReference>
<gene>
    <name evidence="2" type="ORF">WH96_09690</name>
</gene>
<protein>
    <submittedName>
        <fullName evidence="2">Ubiquinol-cytochrome C reductase</fullName>
    </submittedName>
</protein>
<dbReference type="InterPro" id="IPR002740">
    <property type="entry name" value="EVE_domain"/>
</dbReference>
<accession>A0A0H2MEF1</accession>
<organism evidence="2 3">
    <name type="scientific">Kiloniella spongiae</name>
    <dbReference type="NCBI Taxonomy" id="1489064"/>
    <lineage>
        <taxon>Bacteria</taxon>
        <taxon>Pseudomonadati</taxon>
        <taxon>Pseudomonadota</taxon>
        <taxon>Alphaproteobacteria</taxon>
        <taxon>Rhodospirillales</taxon>
        <taxon>Kiloniellaceae</taxon>
        <taxon>Kiloniella</taxon>
    </lineage>
</organism>
<dbReference type="InterPro" id="IPR015947">
    <property type="entry name" value="PUA-like_sf"/>
</dbReference>
<keyword evidence="3" id="KW-1185">Reference proteome</keyword>
<dbReference type="PATRIC" id="fig|1489064.4.peg.3224"/>
<dbReference type="OrthoDB" id="9791347at2"/>
<dbReference type="Proteomes" id="UP000035444">
    <property type="component" value="Unassembled WGS sequence"/>
</dbReference>
<dbReference type="InterPro" id="IPR047197">
    <property type="entry name" value="THYN1-like_EVE"/>
</dbReference>